<name>A0A917N652_9ENTE</name>
<organism evidence="2 3">
    <name type="scientific">Enterococcus alcedinis</name>
    <dbReference type="NCBI Taxonomy" id="1274384"/>
    <lineage>
        <taxon>Bacteria</taxon>
        <taxon>Bacillati</taxon>
        <taxon>Bacillota</taxon>
        <taxon>Bacilli</taxon>
        <taxon>Lactobacillales</taxon>
        <taxon>Enterococcaceae</taxon>
        <taxon>Enterococcus</taxon>
    </lineage>
</organism>
<keyword evidence="3" id="KW-1185">Reference proteome</keyword>
<evidence type="ECO:0000313" key="2">
    <source>
        <dbReference type="EMBL" id="GGI65437.1"/>
    </source>
</evidence>
<keyword evidence="1" id="KW-0812">Transmembrane</keyword>
<proteinExistence type="predicted"/>
<dbReference type="Proteomes" id="UP000622610">
    <property type="component" value="Unassembled WGS sequence"/>
</dbReference>
<reference evidence="2" key="1">
    <citation type="journal article" date="2014" name="Int. J. Syst. Evol. Microbiol.">
        <title>Complete genome sequence of Corynebacterium casei LMG S-19264T (=DSM 44701T), isolated from a smear-ripened cheese.</title>
        <authorList>
            <consortium name="US DOE Joint Genome Institute (JGI-PGF)"/>
            <person name="Walter F."/>
            <person name="Albersmeier A."/>
            <person name="Kalinowski J."/>
            <person name="Ruckert C."/>
        </authorList>
    </citation>
    <scope>NUCLEOTIDE SEQUENCE</scope>
    <source>
        <strain evidence="2">CCM 8433</strain>
    </source>
</reference>
<evidence type="ECO:0000256" key="1">
    <source>
        <dbReference type="SAM" id="Phobius"/>
    </source>
</evidence>
<feature type="transmembrane region" description="Helical" evidence="1">
    <location>
        <begin position="67"/>
        <end position="87"/>
    </location>
</feature>
<accession>A0A917N652</accession>
<feature type="transmembrane region" description="Helical" evidence="1">
    <location>
        <begin position="28"/>
        <end position="47"/>
    </location>
</feature>
<comment type="caution">
    <text evidence="2">The sequence shown here is derived from an EMBL/GenBank/DDBJ whole genome shotgun (WGS) entry which is preliminary data.</text>
</comment>
<sequence length="94" mass="10609">MFILSFVSLGIGLILPVIALFQRQKEAIYSNLSLIACAFGIWLQYYAVKAMVLEEDLNALFDTVPTMQAVLGSVLLITVLLNAFLWWRTKKVNK</sequence>
<dbReference type="EMBL" id="BMDT01000003">
    <property type="protein sequence ID" value="GGI65437.1"/>
    <property type="molecule type" value="Genomic_DNA"/>
</dbReference>
<feature type="transmembrane region" description="Helical" evidence="1">
    <location>
        <begin position="6"/>
        <end position="21"/>
    </location>
</feature>
<protein>
    <submittedName>
        <fullName evidence="2">Uncharacterized protein</fullName>
    </submittedName>
</protein>
<gene>
    <name evidence="2" type="ORF">GCM10011482_10910</name>
</gene>
<dbReference type="AlphaFoldDB" id="A0A917N652"/>
<keyword evidence="1" id="KW-0472">Membrane</keyword>
<evidence type="ECO:0000313" key="3">
    <source>
        <dbReference type="Proteomes" id="UP000622610"/>
    </source>
</evidence>
<keyword evidence="1" id="KW-1133">Transmembrane helix</keyword>
<dbReference type="RefSeq" id="WP_188367272.1">
    <property type="nucleotide sequence ID" value="NZ_BMDT01000003.1"/>
</dbReference>
<reference evidence="2" key="2">
    <citation type="submission" date="2020-09" db="EMBL/GenBank/DDBJ databases">
        <authorList>
            <person name="Sun Q."/>
            <person name="Sedlacek I."/>
        </authorList>
    </citation>
    <scope>NUCLEOTIDE SEQUENCE</scope>
    <source>
        <strain evidence="2">CCM 8433</strain>
    </source>
</reference>